<accession>A0ABU6JGY4</accession>
<keyword evidence="1" id="KW-0812">Transmembrane</keyword>
<dbReference type="RefSeq" id="WP_326509464.1">
    <property type="nucleotide sequence ID" value="NZ_JAWIIV010000037.1"/>
</dbReference>
<name>A0ABU6JGY4_9BURK</name>
<evidence type="ECO:0000313" key="2">
    <source>
        <dbReference type="EMBL" id="MEC4722803.1"/>
    </source>
</evidence>
<keyword evidence="3" id="KW-1185">Reference proteome</keyword>
<proteinExistence type="predicted"/>
<dbReference type="Proteomes" id="UP001352263">
    <property type="component" value="Unassembled WGS sequence"/>
</dbReference>
<evidence type="ECO:0000256" key="1">
    <source>
        <dbReference type="SAM" id="Phobius"/>
    </source>
</evidence>
<sequence length="107" mass="11947">MSWVGLTSWCGLIVPFTGIGPWVAEHAFCWWHEAYEVQLHEKVTPKAVEKNATLTLSAILLAGTAAYYPLVVVLGTLVPVLLGGLFRQAPIARARRTDSFRHLEMWN</sequence>
<dbReference type="EMBL" id="JAWIIV010000037">
    <property type="protein sequence ID" value="MEC4722803.1"/>
    <property type="molecule type" value="Genomic_DNA"/>
</dbReference>
<evidence type="ECO:0008006" key="4">
    <source>
        <dbReference type="Google" id="ProtNLM"/>
    </source>
</evidence>
<comment type="caution">
    <text evidence="2">The sequence shown here is derived from an EMBL/GenBank/DDBJ whole genome shotgun (WGS) entry which is preliminary data.</text>
</comment>
<protein>
    <recommendedName>
        <fullName evidence="4">Transmembrane protein</fullName>
    </recommendedName>
</protein>
<evidence type="ECO:0000313" key="3">
    <source>
        <dbReference type="Proteomes" id="UP001352263"/>
    </source>
</evidence>
<organism evidence="2 3">
    <name type="scientific">Noviherbaspirillum album</name>
    <dbReference type="NCBI Taxonomy" id="3080276"/>
    <lineage>
        <taxon>Bacteria</taxon>
        <taxon>Pseudomonadati</taxon>
        <taxon>Pseudomonadota</taxon>
        <taxon>Betaproteobacteria</taxon>
        <taxon>Burkholderiales</taxon>
        <taxon>Oxalobacteraceae</taxon>
        <taxon>Noviherbaspirillum</taxon>
    </lineage>
</organism>
<keyword evidence="1" id="KW-0472">Membrane</keyword>
<keyword evidence="1" id="KW-1133">Transmembrane helix</keyword>
<feature type="transmembrane region" description="Helical" evidence="1">
    <location>
        <begin position="66"/>
        <end position="86"/>
    </location>
</feature>
<gene>
    <name evidence="2" type="ORF">RY831_26955</name>
</gene>
<reference evidence="2 3" key="1">
    <citation type="submission" date="2023-10" db="EMBL/GenBank/DDBJ databases">
        <title>Noviherbaspirillum sp. CPCC 100848 genome assembly.</title>
        <authorList>
            <person name="Li X.Y."/>
            <person name="Fang X.M."/>
        </authorList>
    </citation>
    <scope>NUCLEOTIDE SEQUENCE [LARGE SCALE GENOMIC DNA]</scope>
    <source>
        <strain evidence="2 3">CPCC 100848</strain>
    </source>
</reference>